<evidence type="ECO:0000313" key="2">
    <source>
        <dbReference type="EMBL" id="CAK9055749.1"/>
    </source>
</evidence>
<gene>
    <name evidence="2" type="ORF">SCF082_LOCUS30100</name>
</gene>
<dbReference type="EMBL" id="CAXAMM010024669">
    <property type="protein sequence ID" value="CAK9055749.1"/>
    <property type="molecule type" value="Genomic_DNA"/>
</dbReference>
<reference evidence="2 3" key="1">
    <citation type="submission" date="2024-02" db="EMBL/GenBank/DDBJ databases">
        <authorList>
            <person name="Chen Y."/>
            <person name="Shah S."/>
            <person name="Dougan E. K."/>
            <person name="Thang M."/>
            <person name="Chan C."/>
        </authorList>
    </citation>
    <scope>NUCLEOTIDE SEQUENCE [LARGE SCALE GENOMIC DNA]</scope>
</reference>
<accession>A0ABP0N0C3</accession>
<evidence type="ECO:0000313" key="3">
    <source>
        <dbReference type="Proteomes" id="UP001642464"/>
    </source>
</evidence>
<dbReference type="SUPFAM" id="SSF56112">
    <property type="entry name" value="Protein kinase-like (PK-like)"/>
    <property type="match status" value="1"/>
</dbReference>
<organism evidence="2 3">
    <name type="scientific">Durusdinium trenchii</name>
    <dbReference type="NCBI Taxonomy" id="1381693"/>
    <lineage>
        <taxon>Eukaryota</taxon>
        <taxon>Sar</taxon>
        <taxon>Alveolata</taxon>
        <taxon>Dinophyceae</taxon>
        <taxon>Suessiales</taxon>
        <taxon>Symbiodiniaceae</taxon>
        <taxon>Durusdinium</taxon>
    </lineage>
</organism>
<protein>
    <submittedName>
        <fullName evidence="2">E3 ubiquitin-protein ligase HERC2</fullName>
    </submittedName>
</protein>
<dbReference type="Proteomes" id="UP001642464">
    <property type="component" value="Unassembled WGS sequence"/>
</dbReference>
<sequence length="644" mass="72622">MDFDDLDQEEEVAKQEEDVKRKEDEEKRAAEKEKLAAARREASERIAAERAEAAAGAAAAAAPAVPNGTKANGVNGANGEAEDLALWEVIGGVDKGGIMVREGESTSSTQKTDRLSTGALVEELELKGDRLHYKLKKGTGPEEGWVSVKLTGKDLLVPWVEIGEFGPKRRPPKWKVVKQPQIEYAQMKEIASKNDPGDYYGMKFPYTKDMLVEMGPEWLTQAFHKSGVLPRDNAVTKITDAKEFVGGGAGLKCTFTVEYKKDEAYLHKKLFAKLPHKPGGSDRYFVSCMWNHDRPEIVFNIFLQDSVPFRVPKFYFGDISATTTNFILITETIDWAEGGKKVFSPGEIEPAYDKYKDWELPDGGPMYYMACCRALGKMAGYHKQKRLHKSIDEMFPMPDPIPAIPPLPSLDALTKKQNAAKIDQFVRFVGETAKAVMPDEITDPAFLQQWKVEIQDVAEYSNEIMCYCCGAGASNPHDYVGLTHNNLQIDNAFFWRNEQNEVEVGLLDWGVLACGPLIGAMQGCISGASTEVLLEYRDTFLKTFIDSFAENGGPQLDMERFKTMCCLQMLLWSFNITSNVTQVLKFTKAAEWQEIKDWMDPRLLDRFQTRAHTTQFKEALQLYRKWDLYGVFHKWKRDNGLPKK</sequence>
<keyword evidence="3" id="KW-1185">Reference proteome</keyword>
<feature type="compositionally biased region" description="Basic and acidic residues" evidence="1">
    <location>
        <begin position="11"/>
        <end position="52"/>
    </location>
</feature>
<name>A0ABP0N0C3_9DINO</name>
<comment type="caution">
    <text evidence="2">The sequence shown here is derived from an EMBL/GenBank/DDBJ whole genome shotgun (WGS) entry which is preliminary data.</text>
</comment>
<dbReference type="InterPro" id="IPR011009">
    <property type="entry name" value="Kinase-like_dom_sf"/>
</dbReference>
<proteinExistence type="predicted"/>
<evidence type="ECO:0000256" key="1">
    <source>
        <dbReference type="SAM" id="MobiDB-lite"/>
    </source>
</evidence>
<feature type="region of interest" description="Disordered" evidence="1">
    <location>
        <begin position="1"/>
        <end position="54"/>
    </location>
</feature>
<feature type="compositionally biased region" description="Acidic residues" evidence="1">
    <location>
        <begin position="1"/>
        <end position="10"/>
    </location>
</feature>